<comment type="caution">
    <text evidence="2">The sequence shown here is derived from an EMBL/GenBank/DDBJ whole genome shotgun (WGS) entry which is preliminary data.</text>
</comment>
<dbReference type="Proteomes" id="UP001500683">
    <property type="component" value="Unassembled WGS sequence"/>
</dbReference>
<reference evidence="3" key="1">
    <citation type="journal article" date="2019" name="Int. J. Syst. Evol. Microbiol.">
        <title>The Global Catalogue of Microorganisms (GCM) 10K type strain sequencing project: providing services to taxonomists for standard genome sequencing and annotation.</title>
        <authorList>
            <consortium name="The Broad Institute Genomics Platform"/>
            <consortium name="The Broad Institute Genome Sequencing Center for Infectious Disease"/>
            <person name="Wu L."/>
            <person name="Ma J."/>
        </authorList>
    </citation>
    <scope>NUCLEOTIDE SEQUENCE [LARGE SCALE GENOMIC DNA]</scope>
    <source>
        <strain evidence="3">JCM 16702</strain>
    </source>
</reference>
<proteinExistence type="predicted"/>
<feature type="compositionally biased region" description="Acidic residues" evidence="1">
    <location>
        <begin position="25"/>
        <end position="44"/>
    </location>
</feature>
<gene>
    <name evidence="2" type="ORF">GCM10022214_85300</name>
</gene>
<sequence>MLRMPLNDALRTRMDEPDFWPLYFFEDEPDEPDDEDEDDDEEPEDEHRAEFGLGDGLSLDLDLDLATGYFSLGLTAPGLAEPVELGWDDQAHFHPHVLRWAELDLLGRAMALRDPELRHPGPLLALLLRFAFLDERDDPDTIAPLVDAAFRLVRPQDGDDGGGVRSETRDWYELRNLSDAGLRWTTTPGGHPAVAQDDRVDADALLYSLRSPDNEEFPFAEWAALTERAEQIVTDAASAALLSVPDVRDALERCTAPRGHRHVAALAEALRAAGCVHPVLLRAFEEPVSRAESCWAVEVLAGMPQGTLVKRWFGRSPLADARSWNLALTIDHEGRSDPSVKLAEELHDALQRAGLGGAEIGGGTARQTSDGGSQWVSTRLDVQVRDDLEGGVALIREALRRHDATDIASLRHSAAPYEPVPLH</sequence>
<evidence type="ECO:0000313" key="2">
    <source>
        <dbReference type="EMBL" id="GAA4105291.1"/>
    </source>
</evidence>
<evidence type="ECO:0000256" key="1">
    <source>
        <dbReference type="SAM" id="MobiDB-lite"/>
    </source>
</evidence>
<keyword evidence="3" id="KW-1185">Reference proteome</keyword>
<name>A0ABP7X636_9ACTN</name>
<feature type="region of interest" description="Disordered" evidence="1">
    <location>
        <begin position="25"/>
        <end position="51"/>
    </location>
</feature>
<dbReference type="EMBL" id="BAAAZG010000081">
    <property type="protein sequence ID" value="GAA4105291.1"/>
    <property type="molecule type" value="Genomic_DNA"/>
</dbReference>
<protein>
    <submittedName>
        <fullName evidence="2">Uncharacterized protein</fullName>
    </submittedName>
</protein>
<evidence type="ECO:0000313" key="3">
    <source>
        <dbReference type="Proteomes" id="UP001500683"/>
    </source>
</evidence>
<organism evidence="2 3">
    <name type="scientific">Actinomadura miaoliensis</name>
    <dbReference type="NCBI Taxonomy" id="430685"/>
    <lineage>
        <taxon>Bacteria</taxon>
        <taxon>Bacillati</taxon>
        <taxon>Actinomycetota</taxon>
        <taxon>Actinomycetes</taxon>
        <taxon>Streptosporangiales</taxon>
        <taxon>Thermomonosporaceae</taxon>
        <taxon>Actinomadura</taxon>
    </lineage>
</organism>
<accession>A0ABP7X636</accession>